<dbReference type="InterPro" id="IPR011576">
    <property type="entry name" value="Pyridox_Oxase_N"/>
</dbReference>
<evidence type="ECO:0000256" key="3">
    <source>
        <dbReference type="ARBA" id="ARBA00013529"/>
    </source>
</evidence>
<proteinExistence type="predicted"/>
<dbReference type="Pfam" id="PF12838">
    <property type="entry name" value="Fer4_7"/>
    <property type="match status" value="1"/>
</dbReference>
<evidence type="ECO:0000259" key="8">
    <source>
        <dbReference type="PROSITE" id="PS51379"/>
    </source>
</evidence>
<dbReference type="SUPFAM" id="SSF54862">
    <property type="entry name" value="4Fe-4S ferredoxins"/>
    <property type="match status" value="1"/>
</dbReference>
<evidence type="ECO:0000256" key="4">
    <source>
        <dbReference type="ARBA" id="ARBA00022485"/>
    </source>
</evidence>
<evidence type="ECO:0000256" key="1">
    <source>
        <dbReference type="ARBA" id="ARBA00001966"/>
    </source>
</evidence>
<dbReference type="InterPro" id="IPR017896">
    <property type="entry name" value="4Fe4S_Fe-S-bd"/>
</dbReference>
<comment type="cofactor">
    <cofactor evidence="1">
        <name>[4Fe-4S] cluster</name>
        <dbReference type="ChEBI" id="CHEBI:49883"/>
    </cofactor>
</comment>
<sequence>MKAERYLQMLQKDIHSVVLASTDENGLPVTCVIDVMLAGQDGLSFLTAKGKALYRRLKERPFVSITGFTGKSTMKSRAVTLRGETRETGREELAEIFRENPYMAEIYPSTESRTVLTVFRLYRGSGEFFDLSQKPVFREAFSFGGLETHAEAFFITADCNGCGRCAAACPQDCIDLSVRPACIRQEHCLHCGKCEELCPRQAVERRAL</sequence>
<dbReference type="InterPro" id="IPR012349">
    <property type="entry name" value="Split_barrel_FMN-bd"/>
</dbReference>
<gene>
    <name evidence="9" type="ORF">PUP29_07515</name>
</gene>
<evidence type="ECO:0000256" key="6">
    <source>
        <dbReference type="ARBA" id="ARBA00023004"/>
    </source>
</evidence>
<dbReference type="PROSITE" id="PS51379">
    <property type="entry name" value="4FE4S_FER_2"/>
    <property type="match status" value="2"/>
</dbReference>
<dbReference type="SUPFAM" id="SSF50475">
    <property type="entry name" value="FMN-binding split barrel"/>
    <property type="match status" value="1"/>
</dbReference>
<dbReference type="InterPro" id="IPR050157">
    <property type="entry name" value="PSI_iron-sulfur_center"/>
</dbReference>
<dbReference type="Pfam" id="PF01243">
    <property type="entry name" value="PNPOx_N"/>
    <property type="match status" value="1"/>
</dbReference>
<feature type="domain" description="4Fe-4S ferredoxin-type" evidence="8">
    <location>
        <begin position="150"/>
        <end position="179"/>
    </location>
</feature>
<reference evidence="9" key="1">
    <citation type="submission" date="2023-02" db="EMBL/GenBank/DDBJ databases">
        <title>Gut commensal Christensenella minuta modulates host metabolism via a new class of secondary bile acids.</title>
        <authorList>
            <person name="Liu C."/>
        </authorList>
    </citation>
    <scope>NUCLEOTIDE SEQUENCE</scope>
    <source>
        <strain evidence="9">CA70</strain>
    </source>
</reference>
<protein>
    <recommendedName>
        <fullName evidence="3">Ferredoxin</fullName>
    </recommendedName>
</protein>
<dbReference type="Gene3D" id="3.30.70.20">
    <property type="match status" value="1"/>
</dbReference>
<dbReference type="PANTHER" id="PTHR24960:SF79">
    <property type="entry name" value="PHOTOSYSTEM I IRON-SULFUR CENTER"/>
    <property type="match status" value="1"/>
</dbReference>
<dbReference type="EMBL" id="CP117826">
    <property type="protein sequence ID" value="XCC61379.1"/>
    <property type="molecule type" value="Genomic_DNA"/>
</dbReference>
<keyword evidence="5" id="KW-0479">Metal-binding</keyword>
<accession>A0AAU8A610</accession>
<dbReference type="AlphaFoldDB" id="A0AAU8A610"/>
<name>A0AAU8A610_9FIRM</name>
<organism evidence="9">
    <name type="scientific">Christensenella massiliensis</name>
    <dbReference type="NCBI Taxonomy" id="1805714"/>
    <lineage>
        <taxon>Bacteria</taxon>
        <taxon>Bacillati</taxon>
        <taxon>Bacillota</taxon>
        <taxon>Clostridia</taxon>
        <taxon>Christensenellales</taxon>
        <taxon>Christensenellaceae</taxon>
        <taxon>Christensenella</taxon>
    </lineage>
</organism>
<feature type="domain" description="4Fe-4S ferredoxin-type" evidence="8">
    <location>
        <begin position="183"/>
        <end position="208"/>
    </location>
</feature>
<dbReference type="InterPro" id="IPR017900">
    <property type="entry name" value="4Fe4S_Fe_S_CS"/>
</dbReference>
<evidence type="ECO:0000256" key="5">
    <source>
        <dbReference type="ARBA" id="ARBA00022723"/>
    </source>
</evidence>
<comment type="function">
    <text evidence="2">Ferredoxins are iron-sulfur proteins that transfer electrons in a wide variety of metabolic reactions.</text>
</comment>
<dbReference type="Gene3D" id="2.30.110.10">
    <property type="entry name" value="Electron Transport, Fmn-binding Protein, Chain A"/>
    <property type="match status" value="1"/>
</dbReference>
<keyword evidence="7" id="KW-0411">Iron-sulfur</keyword>
<evidence type="ECO:0000313" key="9">
    <source>
        <dbReference type="EMBL" id="XCC61379.1"/>
    </source>
</evidence>
<dbReference type="PANTHER" id="PTHR24960">
    <property type="entry name" value="PHOTOSYSTEM I IRON-SULFUR CENTER-RELATED"/>
    <property type="match status" value="1"/>
</dbReference>
<evidence type="ECO:0000256" key="2">
    <source>
        <dbReference type="ARBA" id="ARBA00003532"/>
    </source>
</evidence>
<keyword evidence="6" id="KW-0408">Iron</keyword>
<dbReference type="RefSeq" id="WP_353422880.1">
    <property type="nucleotide sequence ID" value="NZ_CP117826.1"/>
</dbReference>
<dbReference type="GO" id="GO:0046872">
    <property type="term" value="F:metal ion binding"/>
    <property type="evidence" value="ECO:0007669"/>
    <property type="project" value="UniProtKB-KW"/>
</dbReference>
<evidence type="ECO:0000256" key="7">
    <source>
        <dbReference type="ARBA" id="ARBA00023014"/>
    </source>
</evidence>
<dbReference type="GO" id="GO:0051539">
    <property type="term" value="F:4 iron, 4 sulfur cluster binding"/>
    <property type="evidence" value="ECO:0007669"/>
    <property type="project" value="UniProtKB-KW"/>
</dbReference>
<dbReference type="PROSITE" id="PS00198">
    <property type="entry name" value="4FE4S_FER_1"/>
    <property type="match status" value="2"/>
</dbReference>
<keyword evidence="4" id="KW-0004">4Fe-4S</keyword>